<dbReference type="Proteomes" id="UP001231915">
    <property type="component" value="Unassembled WGS sequence"/>
</dbReference>
<dbReference type="RefSeq" id="WP_211011531.1">
    <property type="nucleotide sequence ID" value="NZ_JASJUT010000005.1"/>
</dbReference>
<protein>
    <submittedName>
        <fullName evidence="1">DUF1353 domain-containing protein</fullName>
    </submittedName>
</protein>
<reference evidence="1 2" key="1">
    <citation type="submission" date="2023-05" db="EMBL/GenBank/DDBJ databases">
        <title>Pseudoalteromonas ardens sp. nov., Pseudoalteromonas obscura sp. nov., and Pseudoalteromonas umbrosa sp. nov., isolated from the coral Montipora capitata.</title>
        <authorList>
            <person name="Thomas E.M."/>
            <person name="Smith E.M."/>
            <person name="Papke E."/>
            <person name="Shlafstein M.D."/>
            <person name="Oline D.K."/>
            <person name="Videau P."/>
            <person name="Saw J.H."/>
            <person name="Strangman W.K."/>
            <person name="Ushijima B."/>
        </authorList>
    </citation>
    <scope>NUCLEOTIDE SEQUENCE [LARGE SCALE GENOMIC DNA]</scope>
    <source>
        <strain evidence="1 2">P94</strain>
    </source>
</reference>
<proteinExistence type="predicted"/>
<accession>A0ABT7EMD5</accession>
<gene>
    <name evidence="1" type="ORF">QNM18_14235</name>
</gene>
<evidence type="ECO:0000313" key="2">
    <source>
        <dbReference type="Proteomes" id="UP001231915"/>
    </source>
</evidence>
<organism evidence="1 2">
    <name type="scientific">Pseudoalteromonas obscura</name>
    <dbReference type="NCBI Taxonomy" id="3048491"/>
    <lineage>
        <taxon>Bacteria</taxon>
        <taxon>Pseudomonadati</taxon>
        <taxon>Pseudomonadota</taxon>
        <taxon>Gammaproteobacteria</taxon>
        <taxon>Alteromonadales</taxon>
        <taxon>Pseudoalteromonadaceae</taxon>
        <taxon>Pseudoalteromonas</taxon>
    </lineage>
</organism>
<dbReference type="InterPro" id="IPR010767">
    <property type="entry name" value="Phage_CGC-2007_Cje0229"/>
</dbReference>
<evidence type="ECO:0000313" key="1">
    <source>
        <dbReference type="EMBL" id="MDK2596217.1"/>
    </source>
</evidence>
<comment type="caution">
    <text evidence="1">The sequence shown here is derived from an EMBL/GenBank/DDBJ whole genome shotgun (WGS) entry which is preliminary data.</text>
</comment>
<keyword evidence="2" id="KW-1185">Reference proteome</keyword>
<dbReference type="Pfam" id="PF07087">
    <property type="entry name" value="DUF1353"/>
    <property type="match status" value="1"/>
</dbReference>
<sequence>MKALNLKPVIVTHSNKLDNAYELVDDFPYEHNGQVRWVPKFFQYDGASIPILAYHIVGTPFNPRYMKAALVHDWLYHTHEIERAAADALFYSMLCESGVGDTKAKLMRFAVELFGKWYWHNDDADQAYKKELKELIRQDGRNPCVYGL</sequence>
<name>A0ABT7EMD5_9GAMM</name>
<dbReference type="EMBL" id="JASJUT010000005">
    <property type="protein sequence ID" value="MDK2596217.1"/>
    <property type="molecule type" value="Genomic_DNA"/>
</dbReference>